<dbReference type="GO" id="GO:0006304">
    <property type="term" value="P:DNA modification"/>
    <property type="evidence" value="ECO:0007669"/>
    <property type="project" value="InterPro"/>
</dbReference>
<comment type="caution">
    <text evidence="3">The sequence shown here is derived from an EMBL/GenBank/DDBJ whole genome shotgun (WGS) entry which is preliminary data.</text>
</comment>
<accession>A0A1Y2GES7</accession>
<feature type="region of interest" description="Disordered" evidence="1">
    <location>
        <begin position="954"/>
        <end position="978"/>
    </location>
</feature>
<feature type="compositionally biased region" description="Polar residues" evidence="1">
    <location>
        <begin position="583"/>
        <end position="594"/>
    </location>
</feature>
<dbReference type="GeneID" id="33563443"/>
<feature type="compositionally biased region" description="Low complexity" evidence="1">
    <location>
        <begin position="666"/>
        <end position="702"/>
    </location>
</feature>
<feature type="compositionally biased region" description="Low complexity" evidence="1">
    <location>
        <begin position="919"/>
        <end position="932"/>
    </location>
</feature>
<feature type="region of interest" description="Disordered" evidence="1">
    <location>
        <begin position="576"/>
        <end position="608"/>
    </location>
</feature>
<dbReference type="Proteomes" id="UP000193648">
    <property type="component" value="Unassembled WGS sequence"/>
</dbReference>
<feature type="domain" description="Type II methyltransferase M.TaqI-like" evidence="2">
    <location>
        <begin position="23"/>
        <end position="86"/>
    </location>
</feature>
<proteinExistence type="predicted"/>
<evidence type="ECO:0000313" key="3">
    <source>
        <dbReference type="EMBL" id="ORZ08825.1"/>
    </source>
</evidence>
<feature type="region of interest" description="Disordered" evidence="1">
    <location>
        <begin position="910"/>
        <end position="932"/>
    </location>
</feature>
<dbReference type="Gene3D" id="3.40.50.150">
    <property type="entry name" value="Vaccinia Virus protein VP39"/>
    <property type="match status" value="1"/>
</dbReference>
<name>A0A1Y2GES7_9FUNG</name>
<dbReference type="EMBL" id="MCFF01000036">
    <property type="protein sequence ID" value="ORZ08825.1"/>
    <property type="molecule type" value="Genomic_DNA"/>
</dbReference>
<dbReference type="AlphaFoldDB" id="A0A1Y2GES7"/>
<gene>
    <name evidence="3" type="ORF">BCR41DRAFT_325923</name>
</gene>
<feature type="region of interest" description="Disordered" evidence="1">
    <location>
        <begin position="666"/>
        <end position="739"/>
    </location>
</feature>
<feature type="compositionally biased region" description="Basic and acidic residues" evidence="1">
    <location>
        <begin position="965"/>
        <end position="975"/>
    </location>
</feature>
<dbReference type="InParanoid" id="A0A1Y2GES7"/>
<dbReference type="SUPFAM" id="SSF53335">
    <property type="entry name" value="S-adenosyl-L-methionine-dependent methyltransferases"/>
    <property type="match status" value="1"/>
</dbReference>
<reference evidence="3 4" key="1">
    <citation type="submission" date="2016-07" db="EMBL/GenBank/DDBJ databases">
        <title>Pervasive Adenine N6-methylation of Active Genes in Fungi.</title>
        <authorList>
            <consortium name="DOE Joint Genome Institute"/>
            <person name="Mondo S.J."/>
            <person name="Dannebaum R.O."/>
            <person name="Kuo R.C."/>
            <person name="Labutti K."/>
            <person name="Haridas S."/>
            <person name="Kuo A."/>
            <person name="Salamov A."/>
            <person name="Ahrendt S.R."/>
            <person name="Lipzen A."/>
            <person name="Sullivan W."/>
            <person name="Andreopoulos W.B."/>
            <person name="Clum A."/>
            <person name="Lindquist E."/>
            <person name="Daum C."/>
            <person name="Ramamoorthy G.K."/>
            <person name="Gryganskyi A."/>
            <person name="Culley D."/>
            <person name="Magnuson J.K."/>
            <person name="James T.Y."/>
            <person name="O'Malley M.A."/>
            <person name="Stajich J.E."/>
            <person name="Spatafora J.W."/>
            <person name="Visel A."/>
            <person name="Grigoriev I.V."/>
        </authorList>
    </citation>
    <scope>NUCLEOTIDE SEQUENCE [LARGE SCALE GENOMIC DNA]</scope>
    <source>
        <strain evidence="3 4">NRRL 3116</strain>
    </source>
</reference>
<feature type="non-terminal residue" evidence="3">
    <location>
        <position position="1033"/>
    </location>
</feature>
<evidence type="ECO:0000259" key="2">
    <source>
        <dbReference type="Pfam" id="PF07669"/>
    </source>
</evidence>
<evidence type="ECO:0000256" key="1">
    <source>
        <dbReference type="SAM" id="MobiDB-lite"/>
    </source>
</evidence>
<dbReference type="Pfam" id="PF07669">
    <property type="entry name" value="Eco57I"/>
    <property type="match status" value="1"/>
</dbReference>
<sequence>MIRKTGTFSAPDPEVYDWSILESRMMQAYGYFIWFAAQRVKPYTGVLCMITASQWLTLEFASKLRAWLFDNCLMDEFYQFEPFKVFSKVQTDSLIFKVRALNLPHTDAMAREKALQAHTTVFLRHTDHHKPLNGILQDYMDFSPSSSTNNDFSIMASIKTRQELSVAIFPPLAPSSAPTPPPSVSGVNLDSTPATTAAAEAATATIATTVSVPSTWTYSFAPMMPSSGLTTYLLALTQDLGGICSAGARRMKGLSAAEPLQWHRGPNTNPVYGLVTRMDYARANFGETMTKRWFKPAFYWNGKNSPEEIGGGPNGGVHSTKVMHKEGLFWQTRDRLRLSKKEGSPAESYLIPLSTPQRTYALCMVDKESVKILRQQVDQGEEGSLALWRYLTDVRNHFQPGLASKKRKAGINSKQQAVDDDGVAFCSTNQCGFDISEKIVHPINYGYFSKTQPRQRFFLDTNSLAVTNQCIYLTPNPLSQHFNAQPSPPLIYFLTLLNSTTLQFFVLHHCQYDQQGRMRLFRESMAKIPFQDRDVKYNPERMRYASKLGELMIELKDILYAVVAKWQLNTNVDRNDQRRLGHSNGSTTDNTSGQRPLGPTRAEVGDEGLGKAVRIGDRLVDGSISASVGVGTHTTLLDWVRRGGDAPAGLLVKVRGQIRRMLSSAAVAASSSYRTPPISQSSSMSSIAHSAQSGGTFGTDTDSDTRASTDTDTETDDNVDSPRSPPLQRADTALNGLPSESRLRLVTGSHMNDLDIRFSDTMASPEALQDNMIAEEDHSTDIYHRRLHSSVSFTSDTSTLATTSATLSHSQAIADSEECERILQAIERAVTMLELVQWAIDQYGYMLYGIKPKYQKLLELELKIVYSSTIDALVAPTSPVSNPIPSKRMFGPRPDETISETLPDTYMVKQQEEVERSSHQYQHQGQHQLQHQPQLLESDSGASRLGIAIPGLHRWDENSYDSDDDARTGAEHNGDTCDSSYVASFSVTSTTAPTAPKSGVHLREPEIPVYGSSILENAQMTVQNLRNFLQQYP</sequence>
<dbReference type="OrthoDB" id="2441416at2759"/>
<organism evidence="3 4">
    <name type="scientific">Lobosporangium transversale</name>
    <dbReference type="NCBI Taxonomy" id="64571"/>
    <lineage>
        <taxon>Eukaryota</taxon>
        <taxon>Fungi</taxon>
        <taxon>Fungi incertae sedis</taxon>
        <taxon>Mucoromycota</taxon>
        <taxon>Mortierellomycotina</taxon>
        <taxon>Mortierellomycetes</taxon>
        <taxon>Mortierellales</taxon>
        <taxon>Mortierellaceae</taxon>
        <taxon>Lobosporangium</taxon>
    </lineage>
</organism>
<evidence type="ECO:0000313" key="4">
    <source>
        <dbReference type="Proteomes" id="UP000193648"/>
    </source>
</evidence>
<keyword evidence="4" id="KW-1185">Reference proteome</keyword>
<protein>
    <recommendedName>
        <fullName evidence="2">Type II methyltransferase M.TaqI-like domain-containing protein</fullName>
    </recommendedName>
</protein>
<dbReference type="RefSeq" id="XP_021878608.1">
    <property type="nucleotide sequence ID" value="XM_022021599.1"/>
</dbReference>
<dbReference type="InterPro" id="IPR029063">
    <property type="entry name" value="SAM-dependent_MTases_sf"/>
</dbReference>
<dbReference type="InterPro" id="IPR011639">
    <property type="entry name" value="MethylTrfase_TaqI-like_dom"/>
</dbReference>